<gene>
    <name evidence="1" type="ORF">ACFYXI_28055</name>
</gene>
<accession>A0ABW6SWQ8</accession>
<proteinExistence type="predicted"/>
<sequence length="41" mass="4714">MARTLPVVMEERYSQVFKLEHVRPAVVAKGQPSCRRPFPVC</sequence>
<evidence type="ECO:0000313" key="2">
    <source>
        <dbReference type="Proteomes" id="UP001602013"/>
    </source>
</evidence>
<dbReference type="RefSeq" id="WP_387415547.1">
    <property type="nucleotide sequence ID" value="NZ_JBIASD010000021.1"/>
</dbReference>
<comment type="caution">
    <text evidence="1">The sequence shown here is derived from an EMBL/GenBank/DDBJ whole genome shotgun (WGS) entry which is preliminary data.</text>
</comment>
<name>A0ABW6SWQ8_9ACTN</name>
<dbReference type="EMBL" id="JBIASD010000021">
    <property type="protein sequence ID" value="MFF3669451.1"/>
    <property type="molecule type" value="Genomic_DNA"/>
</dbReference>
<protein>
    <submittedName>
        <fullName evidence="1">Uncharacterized protein</fullName>
    </submittedName>
</protein>
<evidence type="ECO:0000313" key="1">
    <source>
        <dbReference type="EMBL" id="MFF3669451.1"/>
    </source>
</evidence>
<reference evidence="1 2" key="1">
    <citation type="submission" date="2024-10" db="EMBL/GenBank/DDBJ databases">
        <title>The Natural Products Discovery Center: Release of the First 8490 Sequenced Strains for Exploring Actinobacteria Biosynthetic Diversity.</title>
        <authorList>
            <person name="Kalkreuter E."/>
            <person name="Kautsar S.A."/>
            <person name="Yang D."/>
            <person name="Bader C.D."/>
            <person name="Teijaro C.N."/>
            <person name="Fluegel L."/>
            <person name="Davis C.M."/>
            <person name="Simpson J.R."/>
            <person name="Lauterbach L."/>
            <person name="Steele A.D."/>
            <person name="Gui C."/>
            <person name="Meng S."/>
            <person name="Li G."/>
            <person name="Viehrig K."/>
            <person name="Ye F."/>
            <person name="Su P."/>
            <person name="Kiefer A.F."/>
            <person name="Nichols A."/>
            <person name="Cepeda A.J."/>
            <person name="Yan W."/>
            <person name="Fan B."/>
            <person name="Jiang Y."/>
            <person name="Adhikari A."/>
            <person name="Zheng C.-J."/>
            <person name="Schuster L."/>
            <person name="Cowan T.M."/>
            <person name="Smanski M.J."/>
            <person name="Chevrette M.G."/>
            <person name="De Carvalho L.P.S."/>
            <person name="Shen B."/>
        </authorList>
    </citation>
    <scope>NUCLEOTIDE SEQUENCE [LARGE SCALE GENOMIC DNA]</scope>
    <source>
        <strain evidence="1 2">NPDC002173</strain>
    </source>
</reference>
<dbReference type="Proteomes" id="UP001602013">
    <property type="component" value="Unassembled WGS sequence"/>
</dbReference>
<keyword evidence="2" id="KW-1185">Reference proteome</keyword>
<organism evidence="1 2">
    <name type="scientific">Microtetraspora malaysiensis</name>
    <dbReference type="NCBI Taxonomy" id="161358"/>
    <lineage>
        <taxon>Bacteria</taxon>
        <taxon>Bacillati</taxon>
        <taxon>Actinomycetota</taxon>
        <taxon>Actinomycetes</taxon>
        <taxon>Streptosporangiales</taxon>
        <taxon>Streptosporangiaceae</taxon>
        <taxon>Microtetraspora</taxon>
    </lineage>
</organism>